<evidence type="ECO:0000313" key="5">
    <source>
        <dbReference type="Proteomes" id="UP000076502"/>
    </source>
</evidence>
<dbReference type="SMART" id="SM00703">
    <property type="entry name" value="NRF"/>
    <property type="match status" value="1"/>
</dbReference>
<gene>
    <name evidence="4" type="ORF">WN55_06782</name>
</gene>
<feature type="transmembrane region" description="Helical" evidence="2">
    <location>
        <begin position="429"/>
        <end position="446"/>
    </location>
</feature>
<keyword evidence="2" id="KW-0812">Transmembrane</keyword>
<accession>A0A154PT96</accession>
<organism evidence="4 5">
    <name type="scientific">Dufourea novaeangliae</name>
    <name type="common">Sweat bee</name>
    <dbReference type="NCBI Taxonomy" id="178035"/>
    <lineage>
        <taxon>Eukaryota</taxon>
        <taxon>Metazoa</taxon>
        <taxon>Ecdysozoa</taxon>
        <taxon>Arthropoda</taxon>
        <taxon>Hexapoda</taxon>
        <taxon>Insecta</taxon>
        <taxon>Pterygota</taxon>
        <taxon>Neoptera</taxon>
        <taxon>Endopterygota</taxon>
        <taxon>Hymenoptera</taxon>
        <taxon>Apocrita</taxon>
        <taxon>Aculeata</taxon>
        <taxon>Apoidea</taxon>
        <taxon>Anthophila</taxon>
        <taxon>Halictidae</taxon>
        <taxon>Rophitinae</taxon>
        <taxon>Dufourea</taxon>
    </lineage>
</organism>
<dbReference type="PANTHER" id="PTHR11161:SF71">
    <property type="entry name" value="NOSE RESISTANT-TO-FLUOXETINE PROTEIN N-TERMINAL DOMAIN-CONTAINING PROTEIN"/>
    <property type="match status" value="1"/>
</dbReference>
<feature type="region of interest" description="Disordered" evidence="1">
    <location>
        <begin position="695"/>
        <end position="728"/>
    </location>
</feature>
<feature type="compositionally biased region" description="Polar residues" evidence="1">
    <location>
        <begin position="632"/>
        <end position="642"/>
    </location>
</feature>
<dbReference type="Proteomes" id="UP000076502">
    <property type="component" value="Unassembled WGS sequence"/>
</dbReference>
<reference evidence="4 5" key="1">
    <citation type="submission" date="2015-07" db="EMBL/GenBank/DDBJ databases">
        <title>The genome of Dufourea novaeangliae.</title>
        <authorList>
            <person name="Pan H."/>
            <person name="Kapheim K."/>
        </authorList>
    </citation>
    <scope>NUCLEOTIDE SEQUENCE [LARGE SCALE GENOMIC DNA]</scope>
    <source>
        <strain evidence="4">0120121106</strain>
        <tissue evidence="4">Whole body</tissue>
    </source>
</reference>
<dbReference type="PANTHER" id="PTHR11161">
    <property type="entry name" value="O-ACYLTRANSFERASE"/>
    <property type="match status" value="1"/>
</dbReference>
<feature type="domain" description="Nose resistant-to-fluoxetine protein N-terminal" evidence="3">
    <location>
        <begin position="63"/>
        <end position="204"/>
    </location>
</feature>
<feature type="transmembrane region" description="Helical" evidence="2">
    <location>
        <begin position="294"/>
        <end position="316"/>
    </location>
</feature>
<evidence type="ECO:0000256" key="1">
    <source>
        <dbReference type="SAM" id="MobiDB-lite"/>
    </source>
</evidence>
<proteinExistence type="predicted"/>
<dbReference type="Pfam" id="PF20146">
    <property type="entry name" value="NRF"/>
    <property type="match status" value="1"/>
</dbReference>
<keyword evidence="2" id="KW-1133">Transmembrane helix</keyword>
<sequence length="760" mass="85971">MRSLVFHGLLFPVRRPFPSVLLLPFLFITTVFSTNFIAVAAVKPETVLFDFLAKPFAPFDGASEQCLRDSAVYFREVARYTPWALQMYDASVKIPSGIITGNYKQLGNYDECLQVKSGHGFTGKACKAMVQFDVSGGAEKHRDPDLVDLLSNVAHASGMKSLPGKTVIYEWMWCVPSSCNHTEVQEALEIVLDPLKVEGRVDLVVNVPENSCHTLETDRPVFDATDWIYISILSIFAVIIIASTSYDIARQGRLSTLNRKDTRHAILTSFSVYTNGRNLLRTDRSRNSIKCLDGLRYLSICWIICGHTFYCEIVGVKMNLSEVPLMHLNWSNMLLLNANIITDTFFCLSQSWYLATDMQLVWLSPIILYPMLKSTREIFFWIVIVVGFVTSILIPFFVTFSLNLTGTMLYYKDSNDVANVYVQIYTKVYNRYGAYLIGLALGYILYKTRARVIKIRPMYMVSGWLLAAVSGLLVFVGPRWMYLEEHVYDRLEASFYAGLHRQIFTLSISWLIFCCVHGYGGFVGVCLSWKGWVPFSKLTYSAYLCHYVFLLTEAGSVRTSGIVTPMSIFRSYCSNLCLTMLLAAVWSLCFEMPFMTLDRMLFANRKSQSALSTKPNQGKMFGSTDSSKEIYRSTNESSSSIPQACDDTFNRTSNDDSVYSSARDVNYQQGIYASGTSQDLKSHSRDDRCPFIFVIGGPESNNDSWPKPQNVHQNNGFDEDSDDASHSKLEVRLDRGYESIVNEDSIRHKDTNESDVKNSS</sequence>
<dbReference type="InterPro" id="IPR006621">
    <property type="entry name" value="Nose-resist-to-fluoxetine_N"/>
</dbReference>
<feature type="transmembrane region" description="Helical" evidence="2">
    <location>
        <begin position="379"/>
        <end position="402"/>
    </location>
</feature>
<evidence type="ECO:0000256" key="2">
    <source>
        <dbReference type="SAM" id="Phobius"/>
    </source>
</evidence>
<feature type="transmembrane region" description="Helical" evidence="2">
    <location>
        <begin position="458"/>
        <end position="483"/>
    </location>
</feature>
<dbReference type="AlphaFoldDB" id="A0A154PT96"/>
<protein>
    <submittedName>
        <fullName evidence="4">Nose resistant to fluoxetine protein 6</fullName>
    </submittedName>
</protein>
<dbReference type="OrthoDB" id="207378at2759"/>
<evidence type="ECO:0000313" key="4">
    <source>
        <dbReference type="EMBL" id="KZC14350.1"/>
    </source>
</evidence>
<feature type="transmembrane region" description="Helical" evidence="2">
    <location>
        <begin position="538"/>
        <end position="557"/>
    </location>
</feature>
<feature type="region of interest" description="Disordered" evidence="1">
    <location>
        <begin position="632"/>
        <end position="652"/>
    </location>
</feature>
<name>A0A154PT96_DUFNO</name>
<dbReference type="EMBL" id="KQ435066">
    <property type="protein sequence ID" value="KZC14350.1"/>
    <property type="molecule type" value="Genomic_DNA"/>
</dbReference>
<feature type="transmembrane region" description="Helical" evidence="2">
    <location>
        <begin position="569"/>
        <end position="590"/>
    </location>
</feature>
<keyword evidence="2" id="KW-0472">Membrane</keyword>
<feature type="transmembrane region" description="Helical" evidence="2">
    <location>
        <begin position="227"/>
        <end position="249"/>
    </location>
</feature>
<dbReference type="InterPro" id="IPR052728">
    <property type="entry name" value="O2_lipid_transport_reg"/>
</dbReference>
<evidence type="ECO:0000259" key="3">
    <source>
        <dbReference type="SMART" id="SM00703"/>
    </source>
</evidence>
<keyword evidence="5" id="KW-1185">Reference proteome</keyword>
<feature type="transmembrane region" description="Helical" evidence="2">
    <location>
        <begin position="20"/>
        <end position="42"/>
    </location>
</feature>
<feature type="transmembrane region" description="Helical" evidence="2">
    <location>
        <begin position="503"/>
        <end position="526"/>
    </location>
</feature>